<proteinExistence type="predicted"/>
<dbReference type="InterPro" id="IPR000835">
    <property type="entry name" value="HTH_MarR-typ"/>
</dbReference>
<gene>
    <name evidence="5" type="ORF">SYK_07740</name>
</gene>
<evidence type="ECO:0000313" key="5">
    <source>
        <dbReference type="EMBL" id="BDQ36414.1"/>
    </source>
</evidence>
<dbReference type="PANTHER" id="PTHR42756">
    <property type="entry name" value="TRANSCRIPTIONAL REGULATOR, MARR"/>
    <property type="match status" value="1"/>
</dbReference>
<reference evidence="5 6" key="1">
    <citation type="submission" date="2022-08" db="EMBL/GenBank/DDBJ databases">
        <title>Genome Sequence of the sulphate-reducing bacterium, Pseudodesulfovibrio sp. SYK.</title>
        <authorList>
            <person name="Kondo R."/>
            <person name="Kataoka T."/>
        </authorList>
    </citation>
    <scope>NUCLEOTIDE SEQUENCE [LARGE SCALE GENOMIC DNA]</scope>
    <source>
        <strain evidence="5 6">SYK</strain>
    </source>
</reference>
<evidence type="ECO:0000256" key="2">
    <source>
        <dbReference type="ARBA" id="ARBA00023125"/>
    </source>
</evidence>
<protein>
    <recommendedName>
        <fullName evidence="4">HTH marR-type domain-containing protein</fullName>
    </recommendedName>
</protein>
<dbReference type="PANTHER" id="PTHR42756:SF1">
    <property type="entry name" value="TRANSCRIPTIONAL REPRESSOR OF EMRAB OPERON"/>
    <property type="match status" value="1"/>
</dbReference>
<dbReference type="Proteomes" id="UP001317742">
    <property type="component" value="Chromosome"/>
</dbReference>
<keyword evidence="1" id="KW-0805">Transcription regulation</keyword>
<dbReference type="InterPro" id="IPR036388">
    <property type="entry name" value="WH-like_DNA-bd_sf"/>
</dbReference>
<dbReference type="InterPro" id="IPR036390">
    <property type="entry name" value="WH_DNA-bd_sf"/>
</dbReference>
<evidence type="ECO:0000313" key="6">
    <source>
        <dbReference type="Proteomes" id="UP001317742"/>
    </source>
</evidence>
<dbReference type="InterPro" id="IPR011991">
    <property type="entry name" value="ArsR-like_HTH"/>
</dbReference>
<dbReference type="Pfam" id="PF01047">
    <property type="entry name" value="MarR"/>
    <property type="match status" value="1"/>
</dbReference>
<keyword evidence="3" id="KW-0804">Transcription</keyword>
<name>A0ABM8AY24_9BACT</name>
<dbReference type="Gene3D" id="1.10.10.10">
    <property type="entry name" value="Winged helix-like DNA-binding domain superfamily/Winged helix DNA-binding domain"/>
    <property type="match status" value="1"/>
</dbReference>
<organism evidence="5 6">
    <name type="scientific">Pseudodesulfovibrio nedwellii</name>
    <dbReference type="NCBI Taxonomy" id="2973072"/>
    <lineage>
        <taxon>Bacteria</taxon>
        <taxon>Pseudomonadati</taxon>
        <taxon>Thermodesulfobacteriota</taxon>
        <taxon>Desulfovibrionia</taxon>
        <taxon>Desulfovibrionales</taxon>
        <taxon>Desulfovibrionaceae</taxon>
    </lineage>
</organism>
<evidence type="ECO:0000256" key="1">
    <source>
        <dbReference type="ARBA" id="ARBA00023015"/>
    </source>
</evidence>
<dbReference type="SUPFAM" id="SSF46785">
    <property type="entry name" value="Winged helix' DNA-binding domain"/>
    <property type="match status" value="1"/>
</dbReference>
<keyword evidence="2" id="KW-0238">DNA-binding</keyword>
<dbReference type="PROSITE" id="PS50995">
    <property type="entry name" value="HTH_MARR_2"/>
    <property type="match status" value="1"/>
</dbReference>
<evidence type="ECO:0000256" key="3">
    <source>
        <dbReference type="ARBA" id="ARBA00023163"/>
    </source>
</evidence>
<evidence type="ECO:0000259" key="4">
    <source>
        <dbReference type="PROSITE" id="PS50995"/>
    </source>
</evidence>
<dbReference type="CDD" id="cd00090">
    <property type="entry name" value="HTH_ARSR"/>
    <property type="match status" value="1"/>
</dbReference>
<dbReference type="EMBL" id="AP026709">
    <property type="protein sequence ID" value="BDQ36414.1"/>
    <property type="molecule type" value="Genomic_DNA"/>
</dbReference>
<feature type="domain" description="HTH marR-type" evidence="4">
    <location>
        <begin position="11"/>
        <end position="149"/>
    </location>
</feature>
<accession>A0ABM8AY24</accession>
<keyword evidence="6" id="KW-1185">Reference proteome</keyword>
<dbReference type="SMART" id="SM00347">
    <property type="entry name" value="HTH_MARR"/>
    <property type="match status" value="1"/>
</dbReference>
<sequence length="159" mass="17976">MLVMNEFRESYETMQHALLELVDTVNAHHRGGVDFGTGHRLHPAEIHTIATIGDEPQITVTQLAERLSVSKPTISERIGKLMKKGLVEKGIKPYDAKAVTLLLTKTGWTAYTHHEAHHDKMFDVFVSQYGEKSEIMAQKLSQALHEMQNLAELFDCHND</sequence>